<gene>
    <name evidence="2" type="ORF">CK498_25145</name>
</gene>
<accession>A0A2A2EM75</accession>
<protein>
    <submittedName>
        <fullName evidence="2">Uncharacterized protein</fullName>
    </submittedName>
</protein>
<keyword evidence="3" id="KW-1185">Reference proteome</keyword>
<sequence length="150" mass="17311">MSENLELELSKQFKASQERYVYFLLAAAASAIGFAMTQSKVEPLAWIHLPLGLSVMLWAVSFFAGLRFVEYSTSFIFQNQNYMAFKRELRSFHEDRAAELLADFKLKLNKTVERQVEKMKLYGNIQSLCLLFGALLYILWHILRMGAIDA</sequence>
<evidence type="ECO:0000313" key="3">
    <source>
        <dbReference type="Proteomes" id="UP000217771"/>
    </source>
</evidence>
<feature type="transmembrane region" description="Helical" evidence="1">
    <location>
        <begin position="20"/>
        <end position="39"/>
    </location>
</feature>
<name>A0A2A2EM75_9GAMM</name>
<evidence type="ECO:0000313" key="2">
    <source>
        <dbReference type="EMBL" id="PAU73941.1"/>
    </source>
</evidence>
<keyword evidence="1" id="KW-1133">Transmembrane helix</keyword>
<keyword evidence="1" id="KW-0472">Membrane</keyword>
<feature type="transmembrane region" description="Helical" evidence="1">
    <location>
        <begin position="121"/>
        <end position="143"/>
    </location>
</feature>
<keyword evidence="1" id="KW-0812">Transmembrane</keyword>
<proteinExistence type="predicted"/>
<dbReference type="RefSeq" id="WP_095623590.1">
    <property type="nucleotide sequence ID" value="NZ_NSKB01000020.1"/>
</dbReference>
<dbReference type="Proteomes" id="UP000217771">
    <property type="component" value="Unassembled WGS sequence"/>
</dbReference>
<organism evidence="2 3">
    <name type="scientific">Halomonas salipaludis</name>
    <dbReference type="NCBI Taxonomy" id="2032625"/>
    <lineage>
        <taxon>Bacteria</taxon>
        <taxon>Pseudomonadati</taxon>
        <taxon>Pseudomonadota</taxon>
        <taxon>Gammaproteobacteria</taxon>
        <taxon>Oceanospirillales</taxon>
        <taxon>Halomonadaceae</taxon>
        <taxon>Halomonas</taxon>
    </lineage>
</organism>
<dbReference type="AlphaFoldDB" id="A0A2A2EM75"/>
<dbReference type="OrthoDB" id="8898775at2"/>
<dbReference type="EMBL" id="NSKB01000020">
    <property type="protein sequence ID" value="PAU73941.1"/>
    <property type="molecule type" value="Genomic_DNA"/>
</dbReference>
<evidence type="ECO:0000256" key="1">
    <source>
        <dbReference type="SAM" id="Phobius"/>
    </source>
</evidence>
<comment type="caution">
    <text evidence="2">The sequence shown here is derived from an EMBL/GenBank/DDBJ whole genome shotgun (WGS) entry which is preliminary data.</text>
</comment>
<reference evidence="2 3" key="1">
    <citation type="submission" date="2017-08" db="EMBL/GenBank/DDBJ databases">
        <title>Halomonas alkalisoli sp. nov., isolated from saline alkaline soil.</title>
        <authorList>
            <person name="Wang D."/>
            <person name="Zhang G."/>
        </authorList>
    </citation>
    <scope>NUCLEOTIDE SEQUENCE [LARGE SCALE GENOMIC DNA]</scope>
    <source>
        <strain evidence="2 3">WRN001</strain>
    </source>
</reference>
<feature type="transmembrane region" description="Helical" evidence="1">
    <location>
        <begin position="45"/>
        <end position="69"/>
    </location>
</feature>